<evidence type="ECO:0000313" key="1">
    <source>
        <dbReference type="EMBL" id="SNV23497.1"/>
    </source>
</evidence>
<protein>
    <submittedName>
        <fullName evidence="1">Uncharacterized protein</fullName>
    </submittedName>
</protein>
<name>A0A239VMN5_9MICO</name>
<dbReference type="NCBIfam" id="TIGR03085">
    <property type="entry name" value="TIGR03085 family metal-binding protein"/>
    <property type="match status" value="1"/>
</dbReference>
<dbReference type="InterPro" id="IPR017519">
    <property type="entry name" value="CHP03085"/>
</dbReference>
<dbReference type="STRING" id="1121387.GCA_000429885_00195"/>
<dbReference type="InterPro" id="IPR034660">
    <property type="entry name" value="DinB/YfiT-like"/>
</dbReference>
<dbReference type="KEGG" id="dco:SAMEA4475696_1825"/>
<dbReference type="InterPro" id="IPR017517">
    <property type="entry name" value="Maleyloyr_isom"/>
</dbReference>
<evidence type="ECO:0000313" key="2">
    <source>
        <dbReference type="Proteomes" id="UP000242637"/>
    </source>
</evidence>
<dbReference type="Proteomes" id="UP000242637">
    <property type="component" value="Chromosome 1"/>
</dbReference>
<proteinExistence type="predicted"/>
<dbReference type="AlphaFoldDB" id="A0A239VMN5"/>
<dbReference type="GeneID" id="63460018"/>
<dbReference type="SUPFAM" id="SSF109854">
    <property type="entry name" value="DinB/YfiT-like putative metalloenzymes"/>
    <property type="match status" value="1"/>
</dbReference>
<organism evidence="1 2">
    <name type="scientific">Dermatophilus congolensis</name>
    <dbReference type="NCBI Taxonomy" id="1863"/>
    <lineage>
        <taxon>Bacteria</taxon>
        <taxon>Bacillati</taxon>
        <taxon>Actinomycetota</taxon>
        <taxon>Actinomycetes</taxon>
        <taxon>Micrococcales</taxon>
        <taxon>Dermatophilaceae</taxon>
        <taxon>Dermatophilus</taxon>
    </lineage>
</organism>
<sequence length="215" mass="23866">MTGLAKIERQQFASTLMRVGPQAPTLCEGWRTKDLAAHVVLRERRPDAAIGVLLSAVAEHTQRVQDEYAEKAWPQLINMVQEGPRGWSPTRLPHMDDAINLVEFYVHHEDVLRAAPDWTPEHTRTLNADLQTALWARLKQAGQLMFRKSPTGVVLVTPSHGRCAVHRPTKNGTVVLRGEPSELVLYATGRTHVADVEVTGEGEAITAFCELELGL</sequence>
<gene>
    <name evidence="1" type="ORF">SAMEA4475696_01825</name>
</gene>
<dbReference type="OrthoDB" id="3268903at2"/>
<dbReference type="RefSeq" id="WP_028326354.1">
    <property type="nucleotide sequence ID" value="NZ_LT906453.1"/>
</dbReference>
<dbReference type="EMBL" id="LT906453">
    <property type="protein sequence ID" value="SNV23497.1"/>
    <property type="molecule type" value="Genomic_DNA"/>
</dbReference>
<keyword evidence="2" id="KW-1185">Reference proteome</keyword>
<accession>A0A239VMN5</accession>
<reference evidence="1 2" key="1">
    <citation type="submission" date="2017-06" db="EMBL/GenBank/DDBJ databases">
        <authorList>
            <consortium name="Pathogen Informatics"/>
        </authorList>
    </citation>
    <scope>NUCLEOTIDE SEQUENCE [LARGE SCALE GENOMIC DNA]</scope>
    <source>
        <strain evidence="1 2">NCTC13039</strain>
    </source>
</reference>
<dbReference type="NCBIfam" id="TIGR03083">
    <property type="entry name" value="maleylpyruvate isomerase family mycothiol-dependent enzyme"/>
    <property type="match status" value="1"/>
</dbReference>